<protein>
    <submittedName>
        <fullName evidence="1">Glycosyltransferase</fullName>
    </submittedName>
</protein>
<comment type="caution">
    <text evidence="1">The sequence shown here is derived from an EMBL/GenBank/DDBJ whole genome shotgun (WGS) entry which is preliminary data.</text>
</comment>
<dbReference type="AlphaFoldDB" id="A0A419RSF3"/>
<dbReference type="OrthoDB" id="9790710at2"/>
<dbReference type="PANTHER" id="PTHR12526:SF630">
    <property type="entry name" value="GLYCOSYLTRANSFERASE"/>
    <property type="match status" value="1"/>
</dbReference>
<evidence type="ECO:0000313" key="1">
    <source>
        <dbReference type="EMBL" id="RJY08733.1"/>
    </source>
</evidence>
<dbReference type="Proteomes" id="UP000285232">
    <property type="component" value="Unassembled WGS sequence"/>
</dbReference>
<dbReference type="GO" id="GO:0016740">
    <property type="term" value="F:transferase activity"/>
    <property type="evidence" value="ECO:0007669"/>
    <property type="project" value="UniProtKB-KW"/>
</dbReference>
<reference evidence="1 2" key="1">
    <citation type="journal article" date="2017" name="Int. J. Syst. Evol. Microbiol.">
        <title>Erythrobacter aquimixticola sp. nov., isolated from the junction between the ocean and a freshwater spring.</title>
        <authorList>
            <person name="Park S."/>
            <person name="Jung Y.T."/>
            <person name="Choi S.J."/>
            <person name="Yoon J.H."/>
        </authorList>
    </citation>
    <scope>NUCLEOTIDE SEQUENCE [LARGE SCALE GENOMIC DNA]</scope>
    <source>
        <strain evidence="1 2">JSSK-14</strain>
    </source>
</reference>
<name>A0A419RSF3_9SPHN</name>
<dbReference type="RefSeq" id="WP_120047746.1">
    <property type="nucleotide sequence ID" value="NZ_RAHX01000001.1"/>
</dbReference>
<proteinExistence type="predicted"/>
<organism evidence="1 2">
    <name type="scientific">Aurantiacibacter aquimixticola</name>
    <dbReference type="NCBI Taxonomy" id="1958945"/>
    <lineage>
        <taxon>Bacteria</taxon>
        <taxon>Pseudomonadati</taxon>
        <taxon>Pseudomonadota</taxon>
        <taxon>Alphaproteobacteria</taxon>
        <taxon>Sphingomonadales</taxon>
        <taxon>Erythrobacteraceae</taxon>
        <taxon>Aurantiacibacter</taxon>
    </lineage>
</organism>
<dbReference type="CDD" id="cd03801">
    <property type="entry name" value="GT4_PimA-like"/>
    <property type="match status" value="1"/>
</dbReference>
<dbReference type="Gene3D" id="3.40.50.2000">
    <property type="entry name" value="Glycogen Phosphorylase B"/>
    <property type="match status" value="1"/>
</dbReference>
<dbReference type="EMBL" id="RAHX01000001">
    <property type="protein sequence ID" value="RJY08733.1"/>
    <property type="molecule type" value="Genomic_DNA"/>
</dbReference>
<gene>
    <name evidence="1" type="ORF">D6201_04605</name>
</gene>
<keyword evidence="2" id="KW-1185">Reference proteome</keyword>
<dbReference type="PANTHER" id="PTHR12526">
    <property type="entry name" value="GLYCOSYLTRANSFERASE"/>
    <property type="match status" value="1"/>
</dbReference>
<dbReference type="SUPFAM" id="SSF53756">
    <property type="entry name" value="UDP-Glycosyltransferase/glycogen phosphorylase"/>
    <property type="match status" value="1"/>
</dbReference>
<sequence length="373" mass="41530">MTQHDRPKTAIVVATESLSGAQNRAIKIYRALKNDGYPVELWLNPALKRLIAADYPAEADDAIEYRAGGPIHRLLRPLQRSKRLWAMLENSGLPALVGEPRFERLATQRGIELAHIFLDLQIGHVRNLPTIFELTSPDIADTMGSQPLARRRSHTLYHAVSPSVARRFSALSPNTSMVEANGPFFSRRVEPITVIKENTVVFAHRFIPRKNAVLFARVARRFVDRRPDWRVQILGRGSMEEEVRSAIKGVADKVEVAFTSDLAAALSQSRVFVSLIQPDNYPSQSVLEAMSLGNALLLSDTGDSVSKFLGGNGVATDLNEDAILHNLLELVSDEAELDRMADRSRELVDERFSARAYLDHLRSLYATTVEIGS</sequence>
<dbReference type="Pfam" id="PF13692">
    <property type="entry name" value="Glyco_trans_1_4"/>
    <property type="match status" value="1"/>
</dbReference>
<evidence type="ECO:0000313" key="2">
    <source>
        <dbReference type="Proteomes" id="UP000285232"/>
    </source>
</evidence>
<accession>A0A419RSF3</accession>
<keyword evidence="1" id="KW-0808">Transferase</keyword>